<evidence type="ECO:0000313" key="4">
    <source>
        <dbReference type="Proteomes" id="UP000010716"/>
    </source>
</evidence>
<gene>
    <name evidence="3" type="ORF">CathTA2_2372</name>
</gene>
<dbReference type="Gene3D" id="2.60.40.10">
    <property type="entry name" value="Immunoglobulins"/>
    <property type="match status" value="1"/>
</dbReference>
<name>F5L963_CALTT</name>
<dbReference type="InterPro" id="IPR018905">
    <property type="entry name" value="A-galactase_NEW3"/>
</dbReference>
<dbReference type="RefSeq" id="WP_007505727.1">
    <property type="nucleotide sequence ID" value="NZ_AFCE01000155.1"/>
</dbReference>
<sequence length="395" mass="43476">MVMAVKRMNRGRLIRWVMIVLLGVSLIGIGQISAAAQSQLQLFTPYPGVSVTPGESLNYEIEVINNGAGIQYVTFRIEGLDDNWNYHLTADGRDIKRLSVRPDQNETVYLQVDVPLEIEKGEYEFRLIASGRNNEQAVLPITVDVTEEGTFRTELTSDQPNMEGHADSSFTFKASLRNRTASEQLYSLSADVPRGWQVRFQSGGQYVTSVNVDPNGVQDINIEVNPPEGVKEGKYTIPIKAATSGTSATLELEVVITGTYDLVLSTPSERLNFDITAGRSKTIELEVTNQGTADLRDIELDASTPVNWEVTFEPNRIDMLPAGESARVRATVTADSNALAGDYMLNLEARAPEVSHSASFRATVKTPLLWGWIGILIIASVIGGIGYLFKKYGRR</sequence>
<accession>F5L963</accession>
<keyword evidence="1" id="KW-1133">Transmembrane helix</keyword>
<evidence type="ECO:0000313" key="3">
    <source>
        <dbReference type="EMBL" id="EGL82137.1"/>
    </source>
</evidence>
<dbReference type="InterPro" id="IPR013783">
    <property type="entry name" value="Ig-like_fold"/>
</dbReference>
<dbReference type="eggNOG" id="COG1470">
    <property type="taxonomic scope" value="Bacteria"/>
</dbReference>
<dbReference type="AlphaFoldDB" id="F5L963"/>
<reference evidence="3 4" key="1">
    <citation type="journal article" date="2011" name="J. Bacteriol.">
        <title>Draft genome sequence of the thermoalkaliphilic Caldalkalibacillus thermarum strain TA2.A1.</title>
        <authorList>
            <person name="Kalamorz F."/>
            <person name="Keis S."/>
            <person name="McMillan D.G."/>
            <person name="Olsson K."/>
            <person name="Stanton J.A."/>
            <person name="Stockwell P."/>
            <person name="Black M.A."/>
            <person name="Klingeman D.M."/>
            <person name="Land M.L."/>
            <person name="Han C.S."/>
            <person name="Martin S.L."/>
            <person name="Becher S.A."/>
            <person name="Peddie C.J."/>
            <person name="Morgan H.W."/>
            <person name="Matthies D."/>
            <person name="Preiss L."/>
            <person name="Meier T."/>
            <person name="Brown S.D."/>
            <person name="Cook G.M."/>
        </authorList>
    </citation>
    <scope>NUCLEOTIDE SEQUENCE [LARGE SCALE GENOMIC DNA]</scope>
    <source>
        <strain evidence="3 4">TA2.A1</strain>
    </source>
</reference>
<organism evidence="3 4">
    <name type="scientific">Caldalkalibacillus thermarum (strain TA2.A1)</name>
    <dbReference type="NCBI Taxonomy" id="986075"/>
    <lineage>
        <taxon>Bacteria</taxon>
        <taxon>Bacillati</taxon>
        <taxon>Bacillota</taxon>
        <taxon>Bacilli</taxon>
        <taxon>Bacillales</taxon>
        <taxon>Bacillaceae</taxon>
        <taxon>Caldalkalibacillus</taxon>
    </lineage>
</organism>
<feature type="domain" description="Alpha-galactosidase NEW3" evidence="2">
    <location>
        <begin position="275"/>
        <end position="350"/>
    </location>
</feature>
<dbReference type="Pfam" id="PF10633">
    <property type="entry name" value="NPCBM_assoc"/>
    <property type="match status" value="1"/>
</dbReference>
<dbReference type="PANTHER" id="PTHR39198">
    <property type="entry name" value="HYPOTHETICAL MEMBRANE PROTEIN, CONSERVED"/>
    <property type="match status" value="1"/>
</dbReference>
<evidence type="ECO:0000259" key="2">
    <source>
        <dbReference type="Pfam" id="PF10633"/>
    </source>
</evidence>
<keyword evidence="1" id="KW-0812">Transmembrane</keyword>
<comment type="caution">
    <text evidence="3">The sequence shown here is derived from an EMBL/GenBank/DDBJ whole genome shotgun (WGS) entry which is preliminary data.</text>
</comment>
<dbReference type="Proteomes" id="UP000010716">
    <property type="component" value="Unassembled WGS sequence"/>
</dbReference>
<feature type="transmembrane region" description="Helical" evidence="1">
    <location>
        <begin position="369"/>
        <end position="389"/>
    </location>
</feature>
<proteinExistence type="predicted"/>
<protein>
    <submittedName>
        <fullName evidence="3">Alpha-galactosidase, NPCBM associated NEW3 domain-containing protein</fullName>
    </submittedName>
</protein>
<dbReference type="EMBL" id="AFCE01000155">
    <property type="protein sequence ID" value="EGL82137.1"/>
    <property type="molecule type" value="Genomic_DNA"/>
</dbReference>
<evidence type="ECO:0000256" key="1">
    <source>
        <dbReference type="SAM" id="Phobius"/>
    </source>
</evidence>
<keyword evidence="1" id="KW-0472">Membrane</keyword>
<dbReference type="PANTHER" id="PTHR39198:SF1">
    <property type="entry name" value="ALPHA-GALACTOSIDASE NEW3 DOMAIN-CONTAINING PROTEIN"/>
    <property type="match status" value="1"/>
</dbReference>